<dbReference type="PANTHER" id="PTHR35790:SF4">
    <property type="entry name" value="HTH-TYPE TRANSCRIPTIONAL REGULATOR PCHR"/>
    <property type="match status" value="1"/>
</dbReference>
<comment type="caution">
    <text evidence="5">The sequence shown here is derived from an EMBL/GenBank/DDBJ whole genome shotgun (WGS) entry which is preliminary data.</text>
</comment>
<sequence length="148" mass="16615">MNGQRLSLDDFLPYKLVQTAELVADSLASRYEAEFGISRPEWRVIASLGARDGVISKDLAKETRLDKVKVSRILSKLEEKGLVARSVDENDQRAAVIKLSAEGLELYQRVVPKVLAWERDILAGLSESEYQVLYHALDALQTRSRELG</sequence>
<dbReference type="STRING" id="294935.ATN88_22650"/>
<dbReference type="SUPFAM" id="SSF46785">
    <property type="entry name" value="Winged helix' DNA-binding domain"/>
    <property type="match status" value="1"/>
</dbReference>
<dbReference type="RefSeq" id="WP_067419429.1">
    <property type="nucleotide sequence ID" value="NZ_LNTY01000054.1"/>
</dbReference>
<name>A0A135I4R7_9GAMM</name>
<evidence type="ECO:0000259" key="4">
    <source>
        <dbReference type="PROSITE" id="PS50995"/>
    </source>
</evidence>
<dbReference type="PROSITE" id="PS50995">
    <property type="entry name" value="HTH_MARR_2"/>
    <property type="match status" value="1"/>
</dbReference>
<dbReference type="Proteomes" id="UP000070529">
    <property type="component" value="Unassembled WGS sequence"/>
</dbReference>
<evidence type="ECO:0000313" key="6">
    <source>
        <dbReference type="Proteomes" id="UP000070529"/>
    </source>
</evidence>
<gene>
    <name evidence="5" type="ORF">ATN88_22650</name>
</gene>
<dbReference type="InterPro" id="IPR052067">
    <property type="entry name" value="Metal_resp_HTH_trans_reg"/>
</dbReference>
<dbReference type="GO" id="GO:0003700">
    <property type="term" value="F:DNA-binding transcription factor activity"/>
    <property type="evidence" value="ECO:0007669"/>
    <property type="project" value="InterPro"/>
</dbReference>
<evidence type="ECO:0000256" key="1">
    <source>
        <dbReference type="ARBA" id="ARBA00023015"/>
    </source>
</evidence>
<evidence type="ECO:0000256" key="3">
    <source>
        <dbReference type="ARBA" id="ARBA00023163"/>
    </source>
</evidence>
<dbReference type="PRINTS" id="PR00598">
    <property type="entry name" value="HTHMARR"/>
</dbReference>
<reference evidence="5 6" key="1">
    <citation type="submission" date="2015-11" db="EMBL/GenBank/DDBJ databases">
        <title>Genomic Taxonomy of the Vibrionaceae.</title>
        <authorList>
            <person name="Gomez-Gil B."/>
            <person name="Enciso-Ibarra J."/>
        </authorList>
    </citation>
    <scope>NUCLEOTIDE SEQUENCE [LARGE SCALE GENOMIC DNA]</scope>
    <source>
        <strain evidence="5 6">CAIM 912</strain>
    </source>
</reference>
<dbReference type="SMART" id="SM00347">
    <property type="entry name" value="HTH_MARR"/>
    <property type="match status" value="1"/>
</dbReference>
<accession>A0A135I4R7</accession>
<proteinExistence type="predicted"/>
<evidence type="ECO:0000313" key="5">
    <source>
        <dbReference type="EMBL" id="KXF80417.1"/>
    </source>
</evidence>
<keyword evidence="6" id="KW-1185">Reference proteome</keyword>
<keyword evidence="3" id="KW-0804">Transcription</keyword>
<dbReference type="InterPro" id="IPR000835">
    <property type="entry name" value="HTH_MarR-typ"/>
</dbReference>
<protein>
    <submittedName>
        <fullName evidence="5">MarR family transcriptional regulator</fullName>
    </submittedName>
</protein>
<feature type="domain" description="HTH marR-type" evidence="4">
    <location>
        <begin position="9"/>
        <end position="142"/>
    </location>
</feature>
<dbReference type="OrthoDB" id="8906692at2"/>
<keyword evidence="1" id="KW-0805">Transcription regulation</keyword>
<dbReference type="GO" id="GO:0003677">
    <property type="term" value="F:DNA binding"/>
    <property type="evidence" value="ECO:0007669"/>
    <property type="project" value="UniProtKB-KW"/>
</dbReference>
<evidence type="ECO:0000256" key="2">
    <source>
        <dbReference type="ARBA" id="ARBA00023125"/>
    </source>
</evidence>
<dbReference type="PANTHER" id="PTHR35790">
    <property type="entry name" value="HTH-TYPE TRANSCRIPTIONAL REGULATOR PCHR"/>
    <property type="match status" value="1"/>
</dbReference>
<organism evidence="5 6">
    <name type="scientific">Enterovibrio coralii</name>
    <dbReference type="NCBI Taxonomy" id="294935"/>
    <lineage>
        <taxon>Bacteria</taxon>
        <taxon>Pseudomonadati</taxon>
        <taxon>Pseudomonadota</taxon>
        <taxon>Gammaproteobacteria</taxon>
        <taxon>Vibrionales</taxon>
        <taxon>Vibrionaceae</taxon>
        <taxon>Enterovibrio</taxon>
    </lineage>
</organism>
<dbReference type="AlphaFoldDB" id="A0A135I4R7"/>
<dbReference type="InterPro" id="IPR036388">
    <property type="entry name" value="WH-like_DNA-bd_sf"/>
</dbReference>
<dbReference type="InterPro" id="IPR036390">
    <property type="entry name" value="WH_DNA-bd_sf"/>
</dbReference>
<dbReference type="EMBL" id="LNTY01000054">
    <property type="protein sequence ID" value="KXF80417.1"/>
    <property type="molecule type" value="Genomic_DNA"/>
</dbReference>
<keyword evidence="2" id="KW-0238">DNA-binding</keyword>
<dbReference type="Gene3D" id="1.10.10.10">
    <property type="entry name" value="Winged helix-like DNA-binding domain superfamily/Winged helix DNA-binding domain"/>
    <property type="match status" value="1"/>
</dbReference>
<dbReference type="Pfam" id="PF12802">
    <property type="entry name" value="MarR_2"/>
    <property type="match status" value="1"/>
</dbReference>